<protein>
    <submittedName>
        <fullName evidence="1">Uncharacterized protein</fullName>
    </submittedName>
</protein>
<name>A0A0E9VX01_ANGAN</name>
<evidence type="ECO:0000313" key="1">
    <source>
        <dbReference type="EMBL" id="JAH81815.1"/>
    </source>
</evidence>
<reference evidence="1" key="2">
    <citation type="journal article" date="2015" name="Fish Shellfish Immunol.">
        <title>Early steps in the European eel (Anguilla anguilla)-Vibrio vulnificus interaction in the gills: Role of the RtxA13 toxin.</title>
        <authorList>
            <person name="Callol A."/>
            <person name="Pajuelo D."/>
            <person name="Ebbesson L."/>
            <person name="Teles M."/>
            <person name="MacKenzie S."/>
            <person name="Amaro C."/>
        </authorList>
    </citation>
    <scope>NUCLEOTIDE SEQUENCE</scope>
</reference>
<organism evidence="1">
    <name type="scientific">Anguilla anguilla</name>
    <name type="common">European freshwater eel</name>
    <name type="synonym">Muraena anguilla</name>
    <dbReference type="NCBI Taxonomy" id="7936"/>
    <lineage>
        <taxon>Eukaryota</taxon>
        <taxon>Metazoa</taxon>
        <taxon>Chordata</taxon>
        <taxon>Craniata</taxon>
        <taxon>Vertebrata</taxon>
        <taxon>Euteleostomi</taxon>
        <taxon>Actinopterygii</taxon>
        <taxon>Neopterygii</taxon>
        <taxon>Teleostei</taxon>
        <taxon>Anguilliformes</taxon>
        <taxon>Anguillidae</taxon>
        <taxon>Anguilla</taxon>
    </lineage>
</organism>
<dbReference type="EMBL" id="GBXM01026762">
    <property type="protein sequence ID" value="JAH81815.1"/>
    <property type="molecule type" value="Transcribed_RNA"/>
</dbReference>
<accession>A0A0E9VX01</accession>
<proteinExistence type="predicted"/>
<reference evidence="1" key="1">
    <citation type="submission" date="2014-11" db="EMBL/GenBank/DDBJ databases">
        <authorList>
            <person name="Amaro Gonzalez C."/>
        </authorList>
    </citation>
    <scope>NUCLEOTIDE SEQUENCE</scope>
</reference>
<dbReference type="AlphaFoldDB" id="A0A0E9VX01"/>
<sequence>MTCCIVHEKLEARISLTVSWNGHLSPGCFSETLAPNSMFTSLKLGCLASCTSCSRTASVVVR</sequence>